<evidence type="ECO:0000313" key="1">
    <source>
        <dbReference type="EMBL" id="OBX64702.1"/>
    </source>
</evidence>
<dbReference type="InterPro" id="IPR035934">
    <property type="entry name" value="Phage_tail_protein-like_sf"/>
</dbReference>
<organism evidence="1 2">
    <name type="scientific">Moraxella lacunata</name>
    <dbReference type="NCBI Taxonomy" id="477"/>
    <lineage>
        <taxon>Bacteria</taxon>
        <taxon>Pseudomonadati</taxon>
        <taxon>Pseudomonadota</taxon>
        <taxon>Gammaproteobacteria</taxon>
        <taxon>Moraxellales</taxon>
        <taxon>Moraxellaceae</taxon>
        <taxon>Moraxella</taxon>
    </lineage>
</organism>
<gene>
    <name evidence="1" type="ORF">A9309_04135</name>
</gene>
<proteinExistence type="predicted"/>
<dbReference type="RefSeq" id="WP_065255162.1">
    <property type="nucleotide sequence ID" value="NZ_JARDJM010000006.1"/>
</dbReference>
<evidence type="ECO:0000313" key="2">
    <source>
        <dbReference type="Proteomes" id="UP000092607"/>
    </source>
</evidence>
<dbReference type="AlphaFoldDB" id="A0A1B8Q520"/>
<dbReference type="Gene3D" id="3.30.2000.10">
    <property type="entry name" value="Phage tail protein-like"/>
    <property type="match status" value="1"/>
</dbReference>
<protein>
    <recommendedName>
        <fullName evidence="3">Gp37 protein</fullName>
    </recommendedName>
</protein>
<dbReference type="Proteomes" id="UP000092607">
    <property type="component" value="Unassembled WGS sequence"/>
</dbReference>
<dbReference type="EMBL" id="LZMS01000040">
    <property type="protein sequence ID" value="OBX64702.1"/>
    <property type="molecule type" value="Genomic_DNA"/>
</dbReference>
<evidence type="ECO:0008006" key="3">
    <source>
        <dbReference type="Google" id="ProtNLM"/>
    </source>
</evidence>
<dbReference type="Pfam" id="PF09646">
    <property type="entry name" value="Gp37"/>
    <property type="match status" value="1"/>
</dbReference>
<sequence>MSKTQAIIDDYIARLKEHITDLAISEMPDSPSSYALKHPQGEILVQYIGSEFAEPDLSGGNYPNAPLLDRPQRRRINIQLTLVIRSLRGAKSTTARLDDIRNALKKFRPADCLTQVYFVAESFISETQGIWQYGIKTAVELWEI</sequence>
<dbReference type="OrthoDB" id="8612631at2"/>
<accession>A0A1B8Q520</accession>
<dbReference type="InterPro" id="IPR018602">
    <property type="entry name" value="Gp37/STM4215"/>
</dbReference>
<comment type="caution">
    <text evidence="1">The sequence shown here is derived from an EMBL/GenBank/DDBJ whole genome shotgun (WGS) entry which is preliminary data.</text>
</comment>
<reference evidence="1 2" key="1">
    <citation type="submission" date="2016-06" db="EMBL/GenBank/DDBJ databases">
        <title>Draft genome of Moraxella lacunata CCUG 57757A.</title>
        <authorList>
            <person name="Salva-Serra F."/>
            <person name="Engstrom-Jakobsson H."/>
            <person name="Thorell K."/>
            <person name="Gonzales-Siles L."/>
            <person name="Karlsson R."/>
            <person name="Boulund F."/>
            <person name="Engstrand L."/>
            <person name="Kristiansson E."/>
            <person name="Moore E."/>
        </authorList>
    </citation>
    <scope>NUCLEOTIDE SEQUENCE [LARGE SCALE GENOMIC DNA]</scope>
    <source>
        <strain evidence="1 2">CCUG 57757A</strain>
    </source>
</reference>
<dbReference type="SUPFAM" id="SSF143749">
    <property type="entry name" value="Phage tail protein-like"/>
    <property type="match status" value="1"/>
</dbReference>
<dbReference type="InterPro" id="IPR038042">
    <property type="entry name" value="Gp37-like"/>
</dbReference>
<name>A0A1B8Q520_MORLA</name>